<name>A0A0F8ZVQ8_9ZZZZ</name>
<feature type="domain" description="Methyl-accepting transducer" evidence="2">
    <location>
        <begin position="1"/>
        <end position="112"/>
    </location>
</feature>
<gene>
    <name evidence="3" type="ORF">LCGC14_2647850</name>
</gene>
<dbReference type="GO" id="GO:0016020">
    <property type="term" value="C:membrane"/>
    <property type="evidence" value="ECO:0007669"/>
    <property type="project" value="InterPro"/>
</dbReference>
<dbReference type="PANTHER" id="PTHR32089">
    <property type="entry name" value="METHYL-ACCEPTING CHEMOTAXIS PROTEIN MCPB"/>
    <property type="match status" value="1"/>
</dbReference>
<feature type="non-terminal residue" evidence="3">
    <location>
        <position position="1"/>
    </location>
</feature>
<dbReference type="InterPro" id="IPR029151">
    <property type="entry name" value="Sensor-like_sf"/>
</dbReference>
<organism evidence="3">
    <name type="scientific">marine sediment metagenome</name>
    <dbReference type="NCBI Taxonomy" id="412755"/>
    <lineage>
        <taxon>unclassified sequences</taxon>
        <taxon>metagenomes</taxon>
        <taxon>ecological metagenomes</taxon>
    </lineage>
</organism>
<dbReference type="PANTHER" id="PTHR32089:SF112">
    <property type="entry name" value="LYSOZYME-LIKE PROTEIN-RELATED"/>
    <property type="match status" value="1"/>
</dbReference>
<evidence type="ECO:0000259" key="2">
    <source>
        <dbReference type="PROSITE" id="PS50111"/>
    </source>
</evidence>
<dbReference type="Pfam" id="PF00015">
    <property type="entry name" value="MCPsignal"/>
    <property type="match status" value="1"/>
</dbReference>
<keyword evidence="1" id="KW-0807">Transducer</keyword>
<dbReference type="EMBL" id="LAZR01045834">
    <property type="protein sequence ID" value="KKK97927.1"/>
    <property type="molecule type" value="Genomic_DNA"/>
</dbReference>
<dbReference type="SUPFAM" id="SSF103190">
    <property type="entry name" value="Sensory domain-like"/>
    <property type="match status" value="1"/>
</dbReference>
<dbReference type="Gene3D" id="1.10.287.950">
    <property type="entry name" value="Methyl-accepting chemotaxis protein"/>
    <property type="match status" value="1"/>
</dbReference>
<dbReference type="AlphaFoldDB" id="A0A0F8ZVQ8"/>
<dbReference type="InterPro" id="IPR004089">
    <property type="entry name" value="MCPsignal_dom"/>
</dbReference>
<comment type="caution">
    <text evidence="3">The sequence shown here is derived from an EMBL/GenBank/DDBJ whole genome shotgun (WGS) entry which is preliminary data.</text>
</comment>
<accession>A0A0F8ZVQ8</accession>
<reference evidence="3" key="1">
    <citation type="journal article" date="2015" name="Nature">
        <title>Complex archaea that bridge the gap between prokaryotes and eukaryotes.</title>
        <authorList>
            <person name="Spang A."/>
            <person name="Saw J.H."/>
            <person name="Jorgensen S.L."/>
            <person name="Zaremba-Niedzwiedzka K."/>
            <person name="Martijn J."/>
            <person name="Lind A.E."/>
            <person name="van Eijk R."/>
            <person name="Schleper C."/>
            <person name="Guy L."/>
            <person name="Ettema T.J."/>
        </authorList>
    </citation>
    <scope>NUCLEOTIDE SEQUENCE</scope>
</reference>
<proteinExistence type="predicted"/>
<dbReference type="GO" id="GO:0007165">
    <property type="term" value="P:signal transduction"/>
    <property type="evidence" value="ECO:0007669"/>
    <property type="project" value="UniProtKB-KW"/>
</dbReference>
<protein>
    <recommendedName>
        <fullName evidence="2">Methyl-accepting transducer domain-containing protein</fullName>
    </recommendedName>
</protein>
<dbReference type="SUPFAM" id="SSF58104">
    <property type="entry name" value="Methyl-accepting chemotaxis protein (MCP) signaling domain"/>
    <property type="match status" value="1"/>
</dbReference>
<dbReference type="PROSITE" id="PS50111">
    <property type="entry name" value="CHEMOTAXIS_TRANSDUC_2"/>
    <property type="match status" value="1"/>
</dbReference>
<evidence type="ECO:0000313" key="3">
    <source>
        <dbReference type="EMBL" id="KKK97927.1"/>
    </source>
</evidence>
<evidence type="ECO:0000256" key="1">
    <source>
        <dbReference type="ARBA" id="ARBA00023224"/>
    </source>
</evidence>
<sequence length="303" mass="33181">IEAARAGEQGRGFSVVAEEVRKLADKTSSATGEISGMIEDVKKKSDSSVESMGVAMDSLNQSVERAMSADESLKRVIQKADDIAQMSTSAAASVKQQSKVSEDVLSNMEEVSRHAEDTKKLAHDLSDTGEAVAKRTIIMFGQLCKVAKDDVDRVVEAALIGYAGELERLLEQDVSSGRLGLDELFDEHYVNAATDRFSNRSMGYFKSDVLPLLSKWKGFHKSIIYLVAMDRNGFIPVHLQAAMAGSRFLDKVSQRGAKAQKMVGQAYRRTIEAGGELVIDITQPIHVAGRHWGCLRMGYLPEH</sequence>